<dbReference type="EMBL" id="BAABIE010000015">
    <property type="protein sequence ID" value="GAA4755811.1"/>
    <property type="molecule type" value="Genomic_DNA"/>
</dbReference>
<dbReference type="Gene3D" id="3.30.70.2390">
    <property type="match status" value="1"/>
</dbReference>
<name>A0ABP8ZFX7_9ACTN</name>
<protein>
    <recommendedName>
        <fullName evidence="3">LytR/CpsA/Psr regulator C-terminal domain-containing protein</fullName>
    </recommendedName>
</protein>
<evidence type="ECO:0000313" key="5">
    <source>
        <dbReference type="Proteomes" id="UP001500822"/>
    </source>
</evidence>
<keyword evidence="5" id="KW-1185">Reference proteome</keyword>
<dbReference type="InterPro" id="IPR027381">
    <property type="entry name" value="LytR/CpsA/Psr_C"/>
</dbReference>
<comment type="caution">
    <text evidence="4">The sequence shown here is derived from an EMBL/GenBank/DDBJ whole genome shotgun (WGS) entry which is preliminary data.</text>
</comment>
<dbReference type="Proteomes" id="UP001500822">
    <property type="component" value="Unassembled WGS sequence"/>
</dbReference>
<accession>A0ABP8ZFX7</accession>
<evidence type="ECO:0000256" key="1">
    <source>
        <dbReference type="SAM" id="MobiDB-lite"/>
    </source>
</evidence>
<sequence length="172" mass="17519">MNADREPNRLPLRAGAMLLLAVAVVFIGLGWNSAAKSDDETPQEKLANNPAQTTSVTSESTAPSGTEPAGSPTSTPADAADVPKLCVLNAGSTKGLAKQVSDQLQAEGFTIGTEPGNLSTSSVTENTIFYGEGEEDAAKKVAESVPGGASLAERPATFTRCAGELVVVVVTS</sequence>
<feature type="region of interest" description="Disordered" evidence="1">
    <location>
        <begin position="35"/>
        <end position="79"/>
    </location>
</feature>
<reference evidence="5" key="1">
    <citation type="journal article" date="2019" name="Int. J. Syst. Evol. Microbiol.">
        <title>The Global Catalogue of Microorganisms (GCM) 10K type strain sequencing project: providing services to taxonomists for standard genome sequencing and annotation.</title>
        <authorList>
            <consortium name="The Broad Institute Genomics Platform"/>
            <consortium name="The Broad Institute Genome Sequencing Center for Infectious Disease"/>
            <person name="Wu L."/>
            <person name="Ma J."/>
        </authorList>
    </citation>
    <scope>NUCLEOTIDE SEQUENCE [LARGE SCALE GENOMIC DNA]</scope>
    <source>
        <strain evidence="5">JCM 18077</strain>
    </source>
</reference>
<organism evidence="4 5">
    <name type="scientific">Gordonia alkaliphila</name>
    <dbReference type="NCBI Taxonomy" id="1053547"/>
    <lineage>
        <taxon>Bacteria</taxon>
        <taxon>Bacillati</taxon>
        <taxon>Actinomycetota</taxon>
        <taxon>Actinomycetes</taxon>
        <taxon>Mycobacteriales</taxon>
        <taxon>Gordoniaceae</taxon>
        <taxon>Gordonia</taxon>
    </lineage>
</organism>
<keyword evidence="2" id="KW-1133">Transmembrane helix</keyword>
<dbReference type="Pfam" id="PF13399">
    <property type="entry name" value="LytR_C"/>
    <property type="match status" value="1"/>
</dbReference>
<evidence type="ECO:0000259" key="3">
    <source>
        <dbReference type="Pfam" id="PF13399"/>
    </source>
</evidence>
<keyword evidence="2" id="KW-0472">Membrane</keyword>
<evidence type="ECO:0000313" key="4">
    <source>
        <dbReference type="EMBL" id="GAA4755811.1"/>
    </source>
</evidence>
<dbReference type="RefSeq" id="WP_246992609.1">
    <property type="nucleotide sequence ID" value="NZ_BAABIE010000015.1"/>
</dbReference>
<proteinExistence type="predicted"/>
<gene>
    <name evidence="4" type="ORF">GCM10023217_29510</name>
</gene>
<feature type="domain" description="LytR/CpsA/Psr regulator C-terminal" evidence="3">
    <location>
        <begin position="87"/>
        <end position="171"/>
    </location>
</feature>
<evidence type="ECO:0000256" key="2">
    <source>
        <dbReference type="SAM" id="Phobius"/>
    </source>
</evidence>
<keyword evidence="2" id="KW-0812">Transmembrane</keyword>
<feature type="transmembrane region" description="Helical" evidence="2">
    <location>
        <begin position="12"/>
        <end position="31"/>
    </location>
</feature>
<feature type="compositionally biased region" description="Polar residues" evidence="1">
    <location>
        <begin position="49"/>
        <end position="64"/>
    </location>
</feature>